<dbReference type="AlphaFoldDB" id="A0A2S6ADA1"/>
<reference evidence="5 6" key="1">
    <citation type="submission" date="2018-02" db="EMBL/GenBank/DDBJ databases">
        <title>8 Nocardia nova and 1 Nocardia cyriacigeorgica strain used for evolution to TMP-SMX.</title>
        <authorList>
            <person name="Mehta H."/>
            <person name="Weng J."/>
            <person name="Shamoo Y."/>
        </authorList>
    </citation>
    <scope>NUCLEOTIDE SEQUENCE [LARGE SCALE GENOMIC DNA]</scope>
    <source>
        <strain evidence="5 6">BAA2227</strain>
    </source>
</reference>
<feature type="domain" description="Methyltransferase type 11" evidence="4">
    <location>
        <begin position="109"/>
        <end position="205"/>
    </location>
</feature>
<dbReference type="Pfam" id="PF08241">
    <property type="entry name" value="Methyltransf_11"/>
    <property type="match status" value="1"/>
</dbReference>
<evidence type="ECO:0000313" key="6">
    <source>
        <dbReference type="Proteomes" id="UP000238356"/>
    </source>
</evidence>
<proteinExistence type="predicted"/>
<organism evidence="5 6">
    <name type="scientific">Nocardia nova</name>
    <dbReference type="NCBI Taxonomy" id="37330"/>
    <lineage>
        <taxon>Bacteria</taxon>
        <taxon>Bacillati</taxon>
        <taxon>Actinomycetota</taxon>
        <taxon>Actinomycetes</taxon>
        <taxon>Mycobacteriales</taxon>
        <taxon>Nocardiaceae</taxon>
        <taxon>Nocardia</taxon>
    </lineage>
</organism>
<gene>
    <name evidence="5" type="ORF">C5F51_04020</name>
</gene>
<keyword evidence="3" id="KW-0949">S-adenosyl-L-methionine</keyword>
<name>A0A2S6ADA1_9NOCA</name>
<dbReference type="CDD" id="cd02440">
    <property type="entry name" value="AdoMet_MTases"/>
    <property type="match status" value="1"/>
</dbReference>
<accession>A0A2S6ADA1</accession>
<evidence type="ECO:0000256" key="3">
    <source>
        <dbReference type="ARBA" id="ARBA00022691"/>
    </source>
</evidence>
<evidence type="ECO:0000256" key="2">
    <source>
        <dbReference type="ARBA" id="ARBA00022679"/>
    </source>
</evidence>
<dbReference type="PANTHER" id="PTHR43464:SF19">
    <property type="entry name" value="UBIQUINONE BIOSYNTHESIS O-METHYLTRANSFERASE, MITOCHONDRIAL"/>
    <property type="match status" value="1"/>
</dbReference>
<comment type="caution">
    <text evidence="5">The sequence shown here is derived from an EMBL/GenBank/DDBJ whole genome shotgun (WGS) entry which is preliminary data.</text>
</comment>
<dbReference type="SUPFAM" id="SSF53335">
    <property type="entry name" value="S-adenosyl-L-methionine-dependent methyltransferases"/>
    <property type="match status" value="1"/>
</dbReference>
<dbReference type="InterPro" id="IPR013216">
    <property type="entry name" value="Methyltransf_11"/>
</dbReference>
<protein>
    <submittedName>
        <fullName evidence="5">Class I SAM-dependent methyltransferase</fullName>
    </submittedName>
</protein>
<dbReference type="GO" id="GO:0008757">
    <property type="term" value="F:S-adenosylmethionine-dependent methyltransferase activity"/>
    <property type="evidence" value="ECO:0007669"/>
    <property type="project" value="InterPro"/>
</dbReference>
<dbReference type="Gene3D" id="3.40.50.150">
    <property type="entry name" value="Vaccinia Virus protein VP39"/>
    <property type="match status" value="1"/>
</dbReference>
<sequence>MNIRAAPGRPESAFHRRIPASENAIKNIIVSRRCSVRNMPPPSTIRFRIPTRSQWGANVLGDEPVSDAYAANAEFWIRIVRENLDPYRSGLTDPALLALVGECTGLHILDAGCGEGYLARELITRGAGFVHGVDTCAEFVAAAASHPAHDPSRTRFRLADVAALPLADDSVDLVVVNRLPHGLSEPGRRFTEFARVLRPSGRLVMLMMHPCFYVARGERTSAGTGFTIDDYFAGRTVRQRFEVAGTRSPAASVQALYSLEATIGMLTTAGFAITAVREPRPSDRQRRENPWWDEHFTRPLFLLLECALL</sequence>
<keyword evidence="1 5" id="KW-0489">Methyltransferase</keyword>
<keyword evidence="2 5" id="KW-0808">Transferase</keyword>
<evidence type="ECO:0000259" key="4">
    <source>
        <dbReference type="Pfam" id="PF08241"/>
    </source>
</evidence>
<dbReference type="EMBL" id="PSZD01000002">
    <property type="protein sequence ID" value="PPJ32020.1"/>
    <property type="molecule type" value="Genomic_DNA"/>
</dbReference>
<dbReference type="PANTHER" id="PTHR43464">
    <property type="entry name" value="METHYLTRANSFERASE"/>
    <property type="match status" value="1"/>
</dbReference>
<keyword evidence="6" id="KW-1185">Reference proteome</keyword>
<dbReference type="Proteomes" id="UP000238356">
    <property type="component" value="Unassembled WGS sequence"/>
</dbReference>
<evidence type="ECO:0000313" key="5">
    <source>
        <dbReference type="EMBL" id="PPJ32020.1"/>
    </source>
</evidence>
<dbReference type="InterPro" id="IPR029063">
    <property type="entry name" value="SAM-dependent_MTases_sf"/>
</dbReference>
<dbReference type="GO" id="GO:0032259">
    <property type="term" value="P:methylation"/>
    <property type="evidence" value="ECO:0007669"/>
    <property type="project" value="UniProtKB-KW"/>
</dbReference>
<evidence type="ECO:0000256" key="1">
    <source>
        <dbReference type="ARBA" id="ARBA00022603"/>
    </source>
</evidence>